<reference evidence="1" key="1">
    <citation type="submission" date="2013-12" db="EMBL/GenBank/DDBJ databases">
        <title>The Genome Sequence of Aphanomyces astaci APO3.</title>
        <authorList>
            <consortium name="The Broad Institute Genomics Platform"/>
            <person name="Russ C."/>
            <person name="Tyler B."/>
            <person name="van West P."/>
            <person name="Dieguez-Uribeondo J."/>
            <person name="Young S.K."/>
            <person name="Zeng Q."/>
            <person name="Gargeya S."/>
            <person name="Fitzgerald M."/>
            <person name="Abouelleil A."/>
            <person name="Alvarado L."/>
            <person name="Chapman S.B."/>
            <person name="Gainer-Dewar J."/>
            <person name="Goldberg J."/>
            <person name="Griggs A."/>
            <person name="Gujja S."/>
            <person name="Hansen M."/>
            <person name="Howarth C."/>
            <person name="Imamovic A."/>
            <person name="Ireland A."/>
            <person name="Larimer J."/>
            <person name="McCowan C."/>
            <person name="Murphy C."/>
            <person name="Pearson M."/>
            <person name="Poon T.W."/>
            <person name="Priest M."/>
            <person name="Roberts A."/>
            <person name="Saif S."/>
            <person name="Shea T."/>
            <person name="Sykes S."/>
            <person name="Wortman J."/>
            <person name="Nusbaum C."/>
            <person name="Birren B."/>
        </authorList>
    </citation>
    <scope>NUCLEOTIDE SEQUENCE [LARGE SCALE GENOMIC DNA]</scope>
    <source>
        <strain evidence="1">APO3</strain>
    </source>
</reference>
<protein>
    <submittedName>
        <fullName evidence="1">Uncharacterized protein</fullName>
    </submittedName>
</protein>
<dbReference type="EMBL" id="KI913142">
    <property type="protein sequence ID" value="ETV75046.1"/>
    <property type="molecule type" value="Genomic_DNA"/>
</dbReference>
<name>W4G711_APHAT</name>
<proteinExistence type="predicted"/>
<dbReference type="RefSeq" id="XP_009835550.1">
    <property type="nucleotide sequence ID" value="XM_009837248.1"/>
</dbReference>
<gene>
    <name evidence="1" type="ORF">H257_10644</name>
</gene>
<dbReference type="VEuPathDB" id="FungiDB:H257_10644"/>
<organism evidence="1">
    <name type="scientific">Aphanomyces astaci</name>
    <name type="common">Crayfish plague agent</name>
    <dbReference type="NCBI Taxonomy" id="112090"/>
    <lineage>
        <taxon>Eukaryota</taxon>
        <taxon>Sar</taxon>
        <taxon>Stramenopiles</taxon>
        <taxon>Oomycota</taxon>
        <taxon>Saprolegniomycetes</taxon>
        <taxon>Saprolegniales</taxon>
        <taxon>Verrucalvaceae</taxon>
        <taxon>Aphanomyces</taxon>
    </lineage>
</organism>
<sequence length="291" mass="33035">MQGRRTIASTMILSQIWHITASNHRRPLVSPPPASYVASRQAHRTRHPPHCVHNSQPTVATPAAINVLTCLRFPSALGVFGPATVVQCLQQLYRTSHPFDFLWQCPHSLSAWMYTTELHPLWLDVWFEWSRVPLERRISIAPDIATTLDLPLWDSTFAPFLDIHKNNAARMSSKRAPTGSWCLHGASNGLRSLRDFLRVGVGGSWPSFHQFIAAMSSGNRAVPVVLQNGSIRFAPVEKSRLIYEHFTKILRDVKLLYSIPHDAQLQMLPLTDHTFQPKIKYIVVPFEVWPK</sequence>
<evidence type="ECO:0000313" key="1">
    <source>
        <dbReference type="EMBL" id="ETV75046.1"/>
    </source>
</evidence>
<dbReference type="GeneID" id="20812640"/>
<accession>W4G711</accession>
<dbReference type="AlphaFoldDB" id="W4G711"/>